<dbReference type="GO" id="GO:0003677">
    <property type="term" value="F:DNA binding"/>
    <property type="evidence" value="ECO:0007669"/>
    <property type="project" value="UniProtKB-KW"/>
</dbReference>
<evidence type="ECO:0000313" key="4">
    <source>
        <dbReference type="Proteomes" id="UP000032522"/>
    </source>
</evidence>
<dbReference type="GO" id="GO:0003700">
    <property type="term" value="F:DNA-binding transcription factor activity"/>
    <property type="evidence" value="ECO:0007669"/>
    <property type="project" value="TreeGrafter"/>
</dbReference>
<dbReference type="CDD" id="cd00093">
    <property type="entry name" value="HTH_XRE"/>
    <property type="match status" value="1"/>
</dbReference>
<comment type="caution">
    <text evidence="3">The sequence shown here is derived from an EMBL/GenBank/DDBJ whole genome shotgun (WGS) entry which is preliminary data.</text>
</comment>
<dbReference type="EMBL" id="JYBP01000003">
    <property type="protein sequence ID" value="KJE28835.1"/>
    <property type="molecule type" value="Genomic_DNA"/>
</dbReference>
<dbReference type="PANTHER" id="PTHR46797">
    <property type="entry name" value="HTH-TYPE TRANSCRIPTIONAL REGULATOR"/>
    <property type="match status" value="1"/>
</dbReference>
<dbReference type="InterPro" id="IPR001387">
    <property type="entry name" value="Cro/C1-type_HTH"/>
</dbReference>
<proteinExistence type="predicted"/>
<dbReference type="Proteomes" id="UP000032522">
    <property type="component" value="Unassembled WGS sequence"/>
</dbReference>
<protein>
    <submittedName>
        <fullName evidence="3">Helix-turn-helix family protein</fullName>
    </submittedName>
</protein>
<dbReference type="InterPro" id="IPR014710">
    <property type="entry name" value="RmlC-like_jellyroll"/>
</dbReference>
<evidence type="ECO:0000259" key="2">
    <source>
        <dbReference type="PROSITE" id="PS50943"/>
    </source>
</evidence>
<dbReference type="InterPro" id="IPR050807">
    <property type="entry name" value="TransReg_Diox_bact_type"/>
</dbReference>
<name>A0A0D8BXI3_GEOKU</name>
<evidence type="ECO:0000313" key="3">
    <source>
        <dbReference type="EMBL" id="KJE28835.1"/>
    </source>
</evidence>
<dbReference type="PATRIC" id="fig|1462.6.peg.2699"/>
<dbReference type="SUPFAM" id="SSF47413">
    <property type="entry name" value="lambda repressor-like DNA-binding domains"/>
    <property type="match status" value="1"/>
</dbReference>
<dbReference type="Pfam" id="PF07883">
    <property type="entry name" value="Cupin_2"/>
    <property type="match status" value="1"/>
</dbReference>
<dbReference type="SUPFAM" id="SSF51182">
    <property type="entry name" value="RmlC-like cupins"/>
    <property type="match status" value="1"/>
</dbReference>
<dbReference type="PANTHER" id="PTHR46797:SF1">
    <property type="entry name" value="METHYLPHOSPHONATE SYNTHASE"/>
    <property type="match status" value="1"/>
</dbReference>
<dbReference type="Gene3D" id="2.60.120.10">
    <property type="entry name" value="Jelly Rolls"/>
    <property type="match status" value="1"/>
</dbReference>
<dbReference type="InterPro" id="IPR011051">
    <property type="entry name" value="RmlC_Cupin_sf"/>
</dbReference>
<reference evidence="3 4" key="1">
    <citation type="submission" date="2015-01" db="EMBL/GenBank/DDBJ databases">
        <authorList>
            <person name="Filippidou S."/>
            <person name="Jeanneret N."/>
            <person name="Russel-Delif L."/>
            <person name="Junier T."/>
            <person name="Wunderlin T."/>
            <person name="Molina V."/>
            <person name="Johnson S.L."/>
            <person name="Davenport K.W."/>
            <person name="Chain P.S."/>
            <person name="Dorador C."/>
            <person name="Junier P."/>
        </authorList>
    </citation>
    <scope>NUCLEOTIDE SEQUENCE [LARGE SCALE GENOMIC DNA]</scope>
    <source>
        <strain evidence="3 4">Et7/4</strain>
    </source>
</reference>
<keyword evidence="1" id="KW-0238">DNA-binding</keyword>
<dbReference type="InterPro" id="IPR013096">
    <property type="entry name" value="Cupin_2"/>
</dbReference>
<dbReference type="GO" id="GO:0005829">
    <property type="term" value="C:cytosol"/>
    <property type="evidence" value="ECO:0007669"/>
    <property type="project" value="TreeGrafter"/>
</dbReference>
<sequence length="154" mass="17350">MLSQIERGEKNPTIQVACQIAAGLGVTLSELLGEHEPKEIIMIKKEERYVYRDEQSGFERHLLSPVFPGQPIEFILNIIPPGQQSGVFPPHPKGTKEYIAVASGTLRVVLGERHYDLHEGDSLYYDAACEHQFINTGKEECRYYLIIHSPASKT</sequence>
<dbReference type="AlphaFoldDB" id="A0A0D8BXI3"/>
<dbReference type="PROSITE" id="PS50943">
    <property type="entry name" value="HTH_CROC1"/>
    <property type="match status" value="1"/>
</dbReference>
<evidence type="ECO:0000256" key="1">
    <source>
        <dbReference type="ARBA" id="ARBA00023125"/>
    </source>
</evidence>
<organism evidence="3 4">
    <name type="scientific">Geobacillus kaustophilus</name>
    <dbReference type="NCBI Taxonomy" id="1462"/>
    <lineage>
        <taxon>Bacteria</taxon>
        <taxon>Bacillati</taxon>
        <taxon>Bacillota</taxon>
        <taxon>Bacilli</taxon>
        <taxon>Bacillales</taxon>
        <taxon>Anoxybacillaceae</taxon>
        <taxon>Geobacillus</taxon>
        <taxon>Geobacillus thermoleovorans group</taxon>
    </lineage>
</organism>
<dbReference type="Gene3D" id="1.10.260.40">
    <property type="entry name" value="lambda repressor-like DNA-binding domains"/>
    <property type="match status" value="1"/>
</dbReference>
<dbReference type="InterPro" id="IPR010982">
    <property type="entry name" value="Lambda_DNA-bd_dom_sf"/>
</dbReference>
<accession>A0A0D8BXI3</accession>
<dbReference type="CDD" id="cd02209">
    <property type="entry name" value="cupin_XRE_C"/>
    <property type="match status" value="1"/>
</dbReference>
<gene>
    <name evidence="3" type="ORF">LG52_2414</name>
</gene>
<feature type="domain" description="HTH cro/C1-type" evidence="2">
    <location>
        <begin position="1"/>
        <end position="31"/>
    </location>
</feature>
<dbReference type="RefSeq" id="WP_231578628.1">
    <property type="nucleotide sequence ID" value="NZ_JYBP01000003.1"/>
</dbReference>
<dbReference type="Pfam" id="PF01381">
    <property type="entry name" value="HTH_3"/>
    <property type="match status" value="1"/>
</dbReference>